<dbReference type="OrthoDB" id="117970at2157"/>
<feature type="transmembrane region" description="Helical" evidence="6">
    <location>
        <begin position="40"/>
        <end position="61"/>
    </location>
</feature>
<dbReference type="InterPro" id="IPR011701">
    <property type="entry name" value="MFS"/>
</dbReference>
<evidence type="ECO:0000256" key="4">
    <source>
        <dbReference type="ARBA" id="ARBA00022989"/>
    </source>
</evidence>
<feature type="transmembrane region" description="Helical" evidence="6">
    <location>
        <begin position="258"/>
        <end position="275"/>
    </location>
</feature>
<keyword evidence="2" id="KW-1003">Cell membrane</keyword>
<dbReference type="Gene3D" id="1.20.1250.20">
    <property type="entry name" value="MFS general substrate transporter like domains"/>
    <property type="match status" value="2"/>
</dbReference>
<dbReference type="GeneID" id="14309147"/>
<dbReference type="CDD" id="cd17370">
    <property type="entry name" value="MFS_MJ1317_like"/>
    <property type="match status" value="1"/>
</dbReference>
<reference evidence="7 8" key="2">
    <citation type="journal article" date="2014" name="Genome Announc.">
        <title>Complete Genome Sequence of Methanoregula formicica SMSPT, a Mesophilic Hydrogenotrophic Methanogen Isolated from a Methanogenic Upflow Anaerobic Sludge Blanket Reactor.</title>
        <authorList>
            <person name="Yamamoto K."/>
            <person name="Tamaki H."/>
            <person name="Cadillo-Quiroz H."/>
            <person name="Imachi H."/>
            <person name="Kyrpides N."/>
            <person name="Woyke T."/>
            <person name="Goodwin L."/>
            <person name="Zinder S.H."/>
            <person name="Kamagata Y."/>
            <person name="Liu W.T."/>
        </authorList>
    </citation>
    <scope>NUCLEOTIDE SEQUENCE [LARGE SCALE GENOMIC DNA]</scope>
    <source>
        <strain evidence="8">DSM 22288 / NBRC 105244 / SMSP</strain>
    </source>
</reference>
<feature type="transmembrane region" description="Helical" evidence="6">
    <location>
        <begin position="81"/>
        <end position="114"/>
    </location>
</feature>
<keyword evidence="8" id="KW-1185">Reference proteome</keyword>
<dbReference type="AlphaFoldDB" id="L0HCL8"/>
<protein>
    <submittedName>
        <fullName evidence="7">Arabinose efflux permease family protein</fullName>
    </submittedName>
</protein>
<dbReference type="GO" id="GO:0005886">
    <property type="term" value="C:plasma membrane"/>
    <property type="evidence" value="ECO:0007669"/>
    <property type="project" value="UniProtKB-SubCell"/>
</dbReference>
<sequence length="398" mass="42056" precursor="true">MTHDETERSEQRVRAYRLVLLFGIVAALGDVVYEGGRSVAGPFLLVLGASAFMVSFIAGFGEFVGYAIRIATGYLADKTRQYWIFVLTGYLLIGAIPLLVLAGSWEIAACLLIAERIGKAVRSPAKDAILSHATISVGRGWGFGLHEALDQIGAVAGPLLFVAALAANGNYRGGFALLAIPFVLLIIALAAAWKSMPDPLAFEAGVRAPRMQDTKAGETRRLRLYAVFTALTMAGFVVFPLLAFHYKALGIIPDAEIPLFYAIAMGVDAVAALAIGKAYDRYGIGVLTLVPVTGILIALVAFSPSYPVALAGAVLWGISMGMQETVLRAAVADLTAMGERGFAYGIFNTIYGGAWFAGSMAIGALYTLGPVYAAGFMVLLQAAALPVLLRLVIDKGRP</sequence>
<keyword evidence="4 6" id="KW-1133">Transmembrane helix</keyword>
<dbReference type="EMBL" id="CP003167">
    <property type="protein sequence ID" value="AGB01546.1"/>
    <property type="molecule type" value="Genomic_DNA"/>
</dbReference>
<accession>L0HCL8</accession>
<dbReference type="FunCoup" id="L0HCL8">
    <property type="interactions" value="3"/>
</dbReference>
<evidence type="ECO:0000256" key="1">
    <source>
        <dbReference type="ARBA" id="ARBA00004651"/>
    </source>
</evidence>
<feature type="transmembrane region" description="Helical" evidence="6">
    <location>
        <begin position="372"/>
        <end position="393"/>
    </location>
</feature>
<dbReference type="GO" id="GO:0022857">
    <property type="term" value="F:transmembrane transporter activity"/>
    <property type="evidence" value="ECO:0007669"/>
    <property type="project" value="InterPro"/>
</dbReference>
<feature type="transmembrane region" description="Helical" evidence="6">
    <location>
        <begin position="173"/>
        <end position="193"/>
    </location>
</feature>
<dbReference type="Proteomes" id="UP000010824">
    <property type="component" value="Chromosome"/>
</dbReference>
<keyword evidence="3 6" id="KW-0812">Transmembrane</keyword>
<gene>
    <name evidence="7" type="ordered locus">Metfor_0474</name>
</gene>
<proteinExistence type="predicted"/>
<feature type="transmembrane region" description="Helical" evidence="6">
    <location>
        <begin position="308"/>
        <end position="330"/>
    </location>
</feature>
<comment type="subcellular location">
    <subcellularLocation>
        <location evidence="1">Cell membrane</location>
        <topology evidence="1">Multi-pass membrane protein</topology>
    </subcellularLocation>
</comment>
<feature type="transmembrane region" description="Helical" evidence="6">
    <location>
        <begin position="342"/>
        <end position="366"/>
    </location>
</feature>
<dbReference type="Pfam" id="PF07690">
    <property type="entry name" value="MFS_1"/>
    <property type="match status" value="1"/>
</dbReference>
<evidence type="ECO:0000256" key="6">
    <source>
        <dbReference type="SAM" id="Phobius"/>
    </source>
</evidence>
<evidence type="ECO:0000313" key="7">
    <source>
        <dbReference type="EMBL" id="AGB01546.1"/>
    </source>
</evidence>
<dbReference type="PANTHER" id="PTHR42688:SF1">
    <property type="entry name" value="BLR5212 PROTEIN"/>
    <property type="match status" value="1"/>
</dbReference>
<evidence type="ECO:0000256" key="2">
    <source>
        <dbReference type="ARBA" id="ARBA00022475"/>
    </source>
</evidence>
<name>L0HCL8_METFS</name>
<dbReference type="KEGG" id="mfo:Metfor_0474"/>
<dbReference type="InParanoid" id="L0HCL8"/>
<dbReference type="RefSeq" id="WP_015284510.1">
    <property type="nucleotide sequence ID" value="NC_019943.1"/>
</dbReference>
<evidence type="ECO:0000256" key="3">
    <source>
        <dbReference type="ARBA" id="ARBA00022692"/>
    </source>
</evidence>
<dbReference type="STRING" id="593750.Metfor_0474"/>
<dbReference type="InterPro" id="IPR052425">
    <property type="entry name" value="Uncharacterized_MFS-type"/>
</dbReference>
<feature type="transmembrane region" description="Helical" evidence="6">
    <location>
        <begin position="282"/>
        <end position="302"/>
    </location>
</feature>
<dbReference type="eggNOG" id="arCOG00130">
    <property type="taxonomic scope" value="Archaea"/>
</dbReference>
<feature type="transmembrane region" description="Helical" evidence="6">
    <location>
        <begin position="15"/>
        <end position="33"/>
    </location>
</feature>
<reference evidence="8" key="1">
    <citation type="submission" date="2011-12" db="EMBL/GenBank/DDBJ databases">
        <title>Complete sequence of Methanoregula formicicum SMSP.</title>
        <authorList>
            <person name="Lucas S."/>
            <person name="Han J."/>
            <person name="Lapidus A."/>
            <person name="Cheng J.-F."/>
            <person name="Goodwin L."/>
            <person name="Pitluck S."/>
            <person name="Peters L."/>
            <person name="Ovchinnikova G."/>
            <person name="Teshima H."/>
            <person name="Detter J.C."/>
            <person name="Han C."/>
            <person name="Tapia R."/>
            <person name="Land M."/>
            <person name="Hauser L."/>
            <person name="Kyrpides N."/>
            <person name="Ivanova N."/>
            <person name="Pagani I."/>
            <person name="Imachi H."/>
            <person name="Tamaki H."/>
            <person name="Sekiguchi Y."/>
            <person name="Kamagata Y."/>
            <person name="Cadillo-Quiroz H."/>
            <person name="Zinder S."/>
            <person name="Liu W.-T."/>
            <person name="Woyke T."/>
        </authorList>
    </citation>
    <scope>NUCLEOTIDE SEQUENCE [LARGE SCALE GENOMIC DNA]</scope>
    <source>
        <strain evidence="8">DSM 22288 / NBRC 105244 / SMSP</strain>
    </source>
</reference>
<organism evidence="7 8">
    <name type="scientific">Methanoregula formicica (strain DSM 22288 / NBRC 105244 / SMSP)</name>
    <dbReference type="NCBI Taxonomy" id="593750"/>
    <lineage>
        <taxon>Archaea</taxon>
        <taxon>Methanobacteriati</taxon>
        <taxon>Methanobacteriota</taxon>
        <taxon>Stenosarchaea group</taxon>
        <taxon>Methanomicrobia</taxon>
        <taxon>Methanomicrobiales</taxon>
        <taxon>Methanoregulaceae</taxon>
        <taxon>Methanoregula</taxon>
    </lineage>
</organism>
<dbReference type="PANTHER" id="PTHR42688">
    <property type="entry name" value="CONSERVED PROTEIN"/>
    <property type="match status" value="1"/>
</dbReference>
<dbReference type="HOGENOM" id="CLU_040020_2_0_2"/>
<keyword evidence="5 6" id="KW-0472">Membrane</keyword>
<dbReference type="InterPro" id="IPR036259">
    <property type="entry name" value="MFS_trans_sf"/>
</dbReference>
<dbReference type="SUPFAM" id="SSF103473">
    <property type="entry name" value="MFS general substrate transporter"/>
    <property type="match status" value="1"/>
</dbReference>
<evidence type="ECO:0000256" key="5">
    <source>
        <dbReference type="ARBA" id="ARBA00023136"/>
    </source>
</evidence>
<feature type="transmembrane region" description="Helical" evidence="6">
    <location>
        <begin position="224"/>
        <end position="246"/>
    </location>
</feature>
<evidence type="ECO:0000313" key="8">
    <source>
        <dbReference type="Proteomes" id="UP000010824"/>
    </source>
</evidence>